<dbReference type="InterPro" id="IPR001424">
    <property type="entry name" value="SOD_Cu_Zn_dom"/>
</dbReference>
<keyword evidence="1" id="KW-0560">Oxidoreductase</keyword>
<dbReference type="OrthoDB" id="2015551at2759"/>
<comment type="similarity">
    <text evidence="1">Belongs to the Cu-Zn superoxide dismutase family.</text>
</comment>
<dbReference type="GO" id="GO:0005507">
    <property type="term" value="F:copper ion binding"/>
    <property type="evidence" value="ECO:0007669"/>
    <property type="project" value="InterPro"/>
</dbReference>
<organism evidence="5">
    <name type="scientific">Gongylonema pulchrum</name>
    <dbReference type="NCBI Taxonomy" id="637853"/>
    <lineage>
        <taxon>Eukaryota</taxon>
        <taxon>Metazoa</taxon>
        <taxon>Ecdysozoa</taxon>
        <taxon>Nematoda</taxon>
        <taxon>Chromadorea</taxon>
        <taxon>Rhabditida</taxon>
        <taxon>Spirurina</taxon>
        <taxon>Spiruromorpha</taxon>
        <taxon>Spiruroidea</taxon>
        <taxon>Gongylonematidae</taxon>
        <taxon>Gongylonema</taxon>
    </lineage>
</organism>
<evidence type="ECO:0000259" key="2">
    <source>
        <dbReference type="Pfam" id="PF00080"/>
    </source>
</evidence>
<dbReference type="Pfam" id="PF00080">
    <property type="entry name" value="Sod_Cu"/>
    <property type="match status" value="2"/>
</dbReference>
<evidence type="ECO:0000313" key="4">
    <source>
        <dbReference type="Proteomes" id="UP000271098"/>
    </source>
</evidence>
<evidence type="ECO:0000256" key="1">
    <source>
        <dbReference type="RuleBase" id="RU000393"/>
    </source>
</evidence>
<comment type="cofactor">
    <cofactor evidence="1">
        <name>Cu cation</name>
        <dbReference type="ChEBI" id="CHEBI:23378"/>
    </cofactor>
    <text evidence="1">Binds 1 copper ion per subunit.</text>
</comment>
<dbReference type="Gene3D" id="2.60.40.200">
    <property type="entry name" value="Superoxide dismutase, copper/zinc binding domain"/>
    <property type="match status" value="2"/>
</dbReference>
<accession>A0A183EPP0</accession>
<comment type="cofactor">
    <cofactor evidence="1">
        <name>Zn(2+)</name>
        <dbReference type="ChEBI" id="CHEBI:29105"/>
    </cofactor>
    <text evidence="1">Binds 1 zinc ion per subunit.</text>
</comment>
<comment type="catalytic activity">
    <reaction evidence="1">
        <text>2 superoxide + 2 H(+) = H2O2 + O2</text>
        <dbReference type="Rhea" id="RHEA:20696"/>
        <dbReference type="ChEBI" id="CHEBI:15378"/>
        <dbReference type="ChEBI" id="CHEBI:15379"/>
        <dbReference type="ChEBI" id="CHEBI:16240"/>
        <dbReference type="ChEBI" id="CHEBI:18421"/>
        <dbReference type="EC" id="1.15.1.1"/>
    </reaction>
</comment>
<sequence>MALFVRDEVRHVGDLGNVEAGQDGVAHINITDKHIQLLGPQSVIGRSMIVHADKDDLGKGEGEKKEESLKTGNAGARLLGPQSVIGRSMVVHADKDDLGKGEGEKKEESLKTGNAGARVACGIIAIAAPCN</sequence>
<protein>
    <recommendedName>
        <fullName evidence="1">Superoxide dismutase [Cu-Zn]</fullName>
        <ecNumber evidence="1">1.15.1.1</ecNumber>
    </recommendedName>
</protein>
<dbReference type="SUPFAM" id="SSF49329">
    <property type="entry name" value="Cu,Zn superoxide dismutase-like"/>
    <property type="match status" value="2"/>
</dbReference>
<gene>
    <name evidence="3" type="ORF">GPUH_LOCUS22929</name>
</gene>
<dbReference type="InterPro" id="IPR018152">
    <property type="entry name" value="SOD_Cu/Zn_BS"/>
</dbReference>
<evidence type="ECO:0000313" key="3">
    <source>
        <dbReference type="EMBL" id="VDN40738.1"/>
    </source>
</evidence>
<dbReference type="InterPro" id="IPR036423">
    <property type="entry name" value="SOD-like_Cu/Zn_dom_sf"/>
</dbReference>
<name>A0A183EPP0_9BILA</name>
<dbReference type="GO" id="GO:0004784">
    <property type="term" value="F:superoxide dismutase activity"/>
    <property type="evidence" value="ECO:0007669"/>
    <property type="project" value="UniProtKB-EC"/>
</dbReference>
<dbReference type="Proteomes" id="UP000271098">
    <property type="component" value="Unassembled WGS sequence"/>
</dbReference>
<evidence type="ECO:0000313" key="5">
    <source>
        <dbReference type="WBParaSite" id="GPUH_0002295901-mRNA-1"/>
    </source>
</evidence>
<dbReference type="PROSITE" id="PS00332">
    <property type="entry name" value="SOD_CU_ZN_2"/>
    <property type="match status" value="1"/>
</dbReference>
<reference evidence="5" key="1">
    <citation type="submission" date="2016-06" db="UniProtKB">
        <authorList>
            <consortium name="WormBaseParasite"/>
        </authorList>
    </citation>
    <scope>IDENTIFICATION</scope>
</reference>
<keyword evidence="1" id="KW-0479">Metal-binding</keyword>
<keyword evidence="4" id="KW-1185">Reference proteome</keyword>
<dbReference type="EMBL" id="UYRT01096335">
    <property type="protein sequence ID" value="VDN40738.1"/>
    <property type="molecule type" value="Genomic_DNA"/>
</dbReference>
<dbReference type="PRINTS" id="PR00068">
    <property type="entry name" value="CUZNDISMTASE"/>
</dbReference>
<dbReference type="InterPro" id="IPR024134">
    <property type="entry name" value="SOD_Cu/Zn_/chaperone"/>
</dbReference>
<dbReference type="AlphaFoldDB" id="A0A183EPP0"/>
<reference evidence="3 4" key="2">
    <citation type="submission" date="2018-11" db="EMBL/GenBank/DDBJ databases">
        <authorList>
            <consortium name="Pathogen Informatics"/>
        </authorList>
    </citation>
    <scope>NUCLEOTIDE SEQUENCE [LARGE SCALE GENOMIC DNA]</scope>
</reference>
<comment type="function">
    <text evidence="1">Destroys radicals which are normally produced within the cells and which are toxic to biological systems.</text>
</comment>
<keyword evidence="1" id="KW-0862">Zinc</keyword>
<feature type="domain" description="Superoxide dismutase copper/zinc binding" evidence="2">
    <location>
        <begin position="7"/>
        <end position="78"/>
    </location>
</feature>
<feature type="domain" description="Superoxide dismutase copper/zinc binding" evidence="2">
    <location>
        <begin position="80"/>
        <end position="124"/>
    </location>
</feature>
<proteinExistence type="inferred from homology"/>
<dbReference type="WBParaSite" id="GPUH_0002295901-mRNA-1">
    <property type="protein sequence ID" value="GPUH_0002295901-mRNA-1"/>
    <property type="gene ID" value="GPUH_0002295901"/>
</dbReference>
<keyword evidence="1" id="KW-0186">Copper</keyword>
<dbReference type="PANTHER" id="PTHR10003">
    <property type="entry name" value="SUPEROXIDE DISMUTASE CU-ZN -RELATED"/>
    <property type="match status" value="1"/>
</dbReference>
<dbReference type="EC" id="1.15.1.1" evidence="1"/>